<evidence type="ECO:0000256" key="2">
    <source>
        <dbReference type="SAM" id="Phobius"/>
    </source>
</evidence>
<name>A0A7S0RDC2_9CHLO</name>
<gene>
    <name evidence="3" type="ORF">POBO1169_LOCUS12221</name>
</gene>
<keyword evidence="2" id="KW-0472">Membrane</keyword>
<feature type="transmembrane region" description="Helical" evidence="2">
    <location>
        <begin position="183"/>
        <end position="201"/>
    </location>
</feature>
<protein>
    <submittedName>
        <fullName evidence="3">Uncharacterized protein</fullName>
    </submittedName>
</protein>
<organism evidence="3">
    <name type="scientific">Pyramimonas obovata</name>
    <dbReference type="NCBI Taxonomy" id="1411642"/>
    <lineage>
        <taxon>Eukaryota</taxon>
        <taxon>Viridiplantae</taxon>
        <taxon>Chlorophyta</taxon>
        <taxon>Pyramimonadophyceae</taxon>
        <taxon>Pyramimonadales</taxon>
        <taxon>Pyramimonadaceae</taxon>
        <taxon>Pyramimonas</taxon>
        <taxon>Pyramimonas incertae sedis</taxon>
    </lineage>
</organism>
<dbReference type="AlphaFoldDB" id="A0A7S0RDC2"/>
<evidence type="ECO:0000256" key="1">
    <source>
        <dbReference type="SAM" id="MobiDB-lite"/>
    </source>
</evidence>
<feature type="region of interest" description="Disordered" evidence="1">
    <location>
        <begin position="1"/>
        <end position="92"/>
    </location>
</feature>
<evidence type="ECO:0000313" key="3">
    <source>
        <dbReference type="EMBL" id="CAD8674391.1"/>
    </source>
</evidence>
<keyword evidence="2" id="KW-1133">Transmembrane helix</keyword>
<proteinExistence type="predicted"/>
<keyword evidence="2" id="KW-0812">Transmembrane</keyword>
<dbReference type="EMBL" id="HBFA01024027">
    <property type="protein sequence ID" value="CAD8674391.1"/>
    <property type="molecule type" value="Transcribed_RNA"/>
</dbReference>
<feature type="transmembrane region" description="Helical" evidence="2">
    <location>
        <begin position="360"/>
        <end position="382"/>
    </location>
</feature>
<sequence>MKSRYDQQVPFPRSYPHNTMNVPMYDSPSAPSPNEQVPKYEAPKAPPPNAKYDAPSGPAPAEAAKSLPVGVKYSNPPNPGPSESMRAPSAQSMHTDGDFMKVFPGKDVLPERQELLMKYRDCDDIRGKGTKDKLKAFLQYDYFEVNVDGNDSQQEQVFEGLLPGERVIMTLDAFIRHKQRTKFFICCCCFLTLGAYLVYLLCCSMCRKRVYASTKVTLGILSSGRLVYWHADKQGARRSLISSTDVDSQTYRRFYRMQDISMVQFKFKKLFDVFDENDADEQSFSSRPMGHLRIFTGKFPIVPASVEDWVTTPSRKLQVEELQRRANPTTDFAPPEDCFVKYGDAILRIYDALNLAYDTWIMIVGLFQFSIINMIRFIFLVFRNILNAYRLAIHGHVDPLDSVDVKDRCIDVYIHDDDMYSMEKTDGVYHKLVAFQKELLRMKNFKPALSGKQVAGHHFHVQKGEPIGLLKRVHPDTGEPMSTIGGTWALGTSSVGIHPDEIPLAEGEYIIDAYGENTHWAATDMLKTLITFGFYYLMYLRRTFTKKKAVILTNMRLIQIMKAGELRNRLPTYGHVVYDLDLKWWTLEGAYAGYVHDKGLTMVGEIATKQGVLRTTLTQMRKHFFTTHMLQDRVRQRFESFHFAAAKTAAGPIIKDPAAYGLEKYGEGRDARAGKLPPSMLPLAPKPNEFVLGQFVNENVMDQWVCGPLTSCLFCGFKPIILDGNILLSSHRYLAKLRPHFNPWCFGDCIVPSETFYLWADFDTKKTFQGWSLQGMVRDHHLMCNLCGLCCPSRERTARMSTVDFTLMAFNGRPVALRRKNFERGAGHMEDPDVKLLKHVMAAITAALELPLSGKGKGPDGDPEMV</sequence>
<reference evidence="3" key="1">
    <citation type="submission" date="2021-01" db="EMBL/GenBank/DDBJ databases">
        <authorList>
            <person name="Corre E."/>
            <person name="Pelletier E."/>
            <person name="Niang G."/>
            <person name="Scheremetjew M."/>
            <person name="Finn R."/>
            <person name="Kale V."/>
            <person name="Holt S."/>
            <person name="Cochrane G."/>
            <person name="Meng A."/>
            <person name="Brown T."/>
            <person name="Cohen L."/>
        </authorList>
    </citation>
    <scope>NUCLEOTIDE SEQUENCE</scope>
    <source>
        <strain evidence="3">CCMP722</strain>
    </source>
</reference>
<accession>A0A7S0RDC2</accession>